<sequence length="66" mass="7423">MNSIEQHLDDAIVVSIESLCLQHLISTILLLNNNCNFGKSIEIAYELQENQVTTLDPELGLVLREI</sequence>
<dbReference type="AlphaFoldDB" id="A0A2P2JL84"/>
<dbReference type="EMBL" id="GGEC01013773">
    <property type="protein sequence ID" value="MBW94256.1"/>
    <property type="molecule type" value="Transcribed_RNA"/>
</dbReference>
<evidence type="ECO:0000313" key="1">
    <source>
        <dbReference type="EMBL" id="MBW94256.1"/>
    </source>
</evidence>
<reference evidence="1" key="1">
    <citation type="submission" date="2018-02" db="EMBL/GenBank/DDBJ databases">
        <title>Rhizophora mucronata_Transcriptome.</title>
        <authorList>
            <person name="Meera S.P."/>
            <person name="Sreeshan A."/>
            <person name="Augustine A."/>
        </authorList>
    </citation>
    <scope>NUCLEOTIDE SEQUENCE</scope>
    <source>
        <tissue evidence="1">Leaf</tissue>
    </source>
</reference>
<proteinExistence type="predicted"/>
<organism evidence="1">
    <name type="scientific">Rhizophora mucronata</name>
    <name type="common">Asiatic mangrove</name>
    <dbReference type="NCBI Taxonomy" id="61149"/>
    <lineage>
        <taxon>Eukaryota</taxon>
        <taxon>Viridiplantae</taxon>
        <taxon>Streptophyta</taxon>
        <taxon>Embryophyta</taxon>
        <taxon>Tracheophyta</taxon>
        <taxon>Spermatophyta</taxon>
        <taxon>Magnoliopsida</taxon>
        <taxon>eudicotyledons</taxon>
        <taxon>Gunneridae</taxon>
        <taxon>Pentapetalae</taxon>
        <taxon>rosids</taxon>
        <taxon>fabids</taxon>
        <taxon>Malpighiales</taxon>
        <taxon>Rhizophoraceae</taxon>
        <taxon>Rhizophora</taxon>
    </lineage>
</organism>
<accession>A0A2P2JL84</accession>
<name>A0A2P2JL84_RHIMU</name>
<protein>
    <submittedName>
        <fullName evidence="1">DNA binding protein</fullName>
    </submittedName>
</protein>